<protein>
    <recommendedName>
        <fullName evidence="7">Translation initiation factor IF-3, mitochondrial</fullName>
    </recommendedName>
</protein>
<sequence length="234" mass="26355">MSHSCVNSYKGLLSGFFFVVRGNSRHGFSGFGNFYSTDRRTTLPQTSDSSAQKPTTTSSRKHKSDSGPVITLIGTDNSPSVVSLSDAEKLAKRRDLKLVRIVDLDTKTQRPIYQLMTGPQYYSEDRKQRNEKSTKKESGIKGDKLLTLSHRITPHDLSSKLKNVTKWLSKTYEVRVVINGDSNNMKCAEQVYDMIAESMKTEGRIVQKRQKGGDLRFQILPLKEEKKESSGVEV</sequence>
<feature type="region of interest" description="Disordered" evidence="4">
    <location>
        <begin position="118"/>
        <end position="138"/>
    </location>
</feature>
<proteinExistence type="inferred from homology"/>
<dbReference type="FunFam" id="3.30.110.10:FF:000006">
    <property type="entry name" value="Probable translation initiation factor, mitochondrial"/>
    <property type="match status" value="1"/>
</dbReference>
<comment type="similarity">
    <text evidence="1">Belongs to the IF-3 family.</text>
</comment>
<dbReference type="AlphaFoldDB" id="A0A2J7RFU9"/>
<evidence type="ECO:0000256" key="3">
    <source>
        <dbReference type="ARBA" id="ARBA00022917"/>
    </source>
</evidence>
<dbReference type="GO" id="GO:0032790">
    <property type="term" value="P:ribosome disassembly"/>
    <property type="evidence" value="ECO:0007669"/>
    <property type="project" value="TreeGrafter"/>
</dbReference>
<name>A0A2J7RFU9_9NEOP</name>
<keyword evidence="2" id="KW-0396">Initiation factor</keyword>
<dbReference type="PANTHER" id="PTHR10938:SF0">
    <property type="entry name" value="TRANSLATION INITIATION FACTOR IF-3, MITOCHONDRIAL"/>
    <property type="match status" value="1"/>
</dbReference>
<reference evidence="5 6" key="1">
    <citation type="submission" date="2017-12" db="EMBL/GenBank/DDBJ databases">
        <title>Hemimetabolous genomes reveal molecular basis of termite eusociality.</title>
        <authorList>
            <person name="Harrison M.C."/>
            <person name="Jongepier E."/>
            <person name="Robertson H.M."/>
            <person name="Arning N."/>
            <person name="Bitard-Feildel T."/>
            <person name="Chao H."/>
            <person name="Childers C.P."/>
            <person name="Dinh H."/>
            <person name="Doddapaneni H."/>
            <person name="Dugan S."/>
            <person name="Gowin J."/>
            <person name="Greiner C."/>
            <person name="Han Y."/>
            <person name="Hu H."/>
            <person name="Hughes D.S.T."/>
            <person name="Huylmans A.-K."/>
            <person name="Kemena C."/>
            <person name="Kremer L.P.M."/>
            <person name="Lee S.L."/>
            <person name="Lopez-Ezquerra A."/>
            <person name="Mallet L."/>
            <person name="Monroy-Kuhn J.M."/>
            <person name="Moser A."/>
            <person name="Murali S.C."/>
            <person name="Muzny D.M."/>
            <person name="Otani S."/>
            <person name="Piulachs M.-D."/>
            <person name="Poelchau M."/>
            <person name="Qu J."/>
            <person name="Schaub F."/>
            <person name="Wada-Katsumata A."/>
            <person name="Worley K.C."/>
            <person name="Xie Q."/>
            <person name="Ylla G."/>
            <person name="Poulsen M."/>
            <person name="Gibbs R.A."/>
            <person name="Schal C."/>
            <person name="Richards S."/>
            <person name="Belles X."/>
            <person name="Korb J."/>
            <person name="Bornberg-Bauer E."/>
        </authorList>
    </citation>
    <scope>NUCLEOTIDE SEQUENCE [LARGE SCALE GENOMIC DNA]</scope>
    <source>
        <tissue evidence="5">Whole body</tissue>
    </source>
</reference>
<dbReference type="InParanoid" id="A0A2J7RFU9"/>
<dbReference type="Gene3D" id="3.30.110.10">
    <property type="entry name" value="Translation initiation factor 3 (IF-3), C-terminal domain"/>
    <property type="match status" value="1"/>
</dbReference>
<evidence type="ECO:0000313" key="5">
    <source>
        <dbReference type="EMBL" id="PNF39715.1"/>
    </source>
</evidence>
<organism evidence="5 6">
    <name type="scientific">Cryptotermes secundus</name>
    <dbReference type="NCBI Taxonomy" id="105785"/>
    <lineage>
        <taxon>Eukaryota</taxon>
        <taxon>Metazoa</taxon>
        <taxon>Ecdysozoa</taxon>
        <taxon>Arthropoda</taxon>
        <taxon>Hexapoda</taxon>
        <taxon>Insecta</taxon>
        <taxon>Pterygota</taxon>
        <taxon>Neoptera</taxon>
        <taxon>Polyneoptera</taxon>
        <taxon>Dictyoptera</taxon>
        <taxon>Blattodea</taxon>
        <taxon>Blattoidea</taxon>
        <taxon>Termitoidae</taxon>
        <taxon>Kalotermitidae</taxon>
        <taxon>Cryptotermitinae</taxon>
        <taxon>Cryptotermes</taxon>
    </lineage>
</organism>
<accession>A0A2J7RFU9</accession>
<dbReference type="Proteomes" id="UP000235965">
    <property type="component" value="Unassembled WGS sequence"/>
</dbReference>
<feature type="compositionally biased region" description="Basic and acidic residues" evidence="4">
    <location>
        <begin position="123"/>
        <end position="138"/>
    </location>
</feature>
<dbReference type="EMBL" id="NEVH01004410">
    <property type="protein sequence ID" value="PNF39715.1"/>
    <property type="molecule type" value="Genomic_DNA"/>
</dbReference>
<gene>
    <name evidence="5" type="ORF">B7P43_G05645</name>
</gene>
<feature type="region of interest" description="Disordered" evidence="4">
    <location>
        <begin position="39"/>
        <end position="74"/>
    </location>
</feature>
<evidence type="ECO:0000256" key="2">
    <source>
        <dbReference type="ARBA" id="ARBA00022540"/>
    </source>
</evidence>
<dbReference type="GO" id="GO:0003743">
    <property type="term" value="F:translation initiation factor activity"/>
    <property type="evidence" value="ECO:0007669"/>
    <property type="project" value="UniProtKB-KW"/>
</dbReference>
<dbReference type="OrthoDB" id="21573at2759"/>
<evidence type="ECO:0008006" key="7">
    <source>
        <dbReference type="Google" id="ProtNLM"/>
    </source>
</evidence>
<dbReference type="GO" id="GO:0070124">
    <property type="term" value="P:mitochondrial translational initiation"/>
    <property type="evidence" value="ECO:0007669"/>
    <property type="project" value="TreeGrafter"/>
</dbReference>
<keyword evidence="6" id="KW-1185">Reference proteome</keyword>
<dbReference type="PANTHER" id="PTHR10938">
    <property type="entry name" value="TRANSLATION INITIATION FACTOR IF-3"/>
    <property type="match status" value="1"/>
</dbReference>
<dbReference type="InterPro" id="IPR036788">
    <property type="entry name" value="T_IF-3_C_sf"/>
</dbReference>
<evidence type="ECO:0000256" key="4">
    <source>
        <dbReference type="SAM" id="MobiDB-lite"/>
    </source>
</evidence>
<evidence type="ECO:0000256" key="1">
    <source>
        <dbReference type="ARBA" id="ARBA00005439"/>
    </source>
</evidence>
<evidence type="ECO:0000313" key="6">
    <source>
        <dbReference type="Proteomes" id="UP000235965"/>
    </source>
</evidence>
<dbReference type="InterPro" id="IPR001288">
    <property type="entry name" value="Translation_initiation_fac_3"/>
</dbReference>
<dbReference type="GO" id="GO:0005739">
    <property type="term" value="C:mitochondrion"/>
    <property type="evidence" value="ECO:0007669"/>
    <property type="project" value="TreeGrafter"/>
</dbReference>
<comment type="caution">
    <text evidence="5">The sequence shown here is derived from an EMBL/GenBank/DDBJ whole genome shotgun (WGS) entry which is preliminary data.</text>
</comment>
<keyword evidence="3" id="KW-0648">Protein biosynthesis</keyword>
<feature type="compositionally biased region" description="Polar residues" evidence="4">
    <location>
        <begin position="42"/>
        <end position="58"/>
    </location>
</feature>
<dbReference type="GO" id="GO:0043022">
    <property type="term" value="F:ribosome binding"/>
    <property type="evidence" value="ECO:0007669"/>
    <property type="project" value="TreeGrafter"/>
</dbReference>
<dbReference type="SUPFAM" id="SSF55200">
    <property type="entry name" value="Translation initiation factor IF3, C-terminal domain"/>
    <property type="match status" value="1"/>
</dbReference>